<dbReference type="EMBL" id="MU273481">
    <property type="protein sequence ID" value="KAI0035665.1"/>
    <property type="molecule type" value="Genomic_DNA"/>
</dbReference>
<comment type="caution">
    <text evidence="1">The sequence shown here is derived from an EMBL/GenBank/DDBJ whole genome shotgun (WGS) entry which is preliminary data.</text>
</comment>
<name>A0ACB8QV56_9AGAM</name>
<proteinExistence type="predicted"/>
<evidence type="ECO:0000313" key="1">
    <source>
        <dbReference type="EMBL" id="KAI0035665.1"/>
    </source>
</evidence>
<gene>
    <name evidence="1" type="ORF">K488DRAFT_42801</name>
</gene>
<sequence>FEILRAIDKKDVVYLMEVRDRAFELLLKKTPSGDTPIVYALKQGKSHQEVAIILVGAFSRYVNHLDDADFSKPKTKEILRLMRINLKQSIDWGLQNSQSDLISSFLQTLVMSEGEKWVNEQVSSIAAALRAPSSLRPVEMARQAVRGFATKQLKQLPKGQSIASLDDYVSNATGDLLMMAAWSAAMIAIDEADPIPTWYFARDDRVHKAFVDRLDLRRTKIEDRVSRRLRWQIRTLRDTLSGRTISWRVCSPSDLYNFN</sequence>
<protein>
    <submittedName>
        <fullName evidence="1">Uncharacterized protein</fullName>
    </submittedName>
</protein>
<feature type="non-terminal residue" evidence="1">
    <location>
        <position position="1"/>
    </location>
</feature>
<evidence type="ECO:0000313" key="2">
    <source>
        <dbReference type="Proteomes" id="UP000814128"/>
    </source>
</evidence>
<accession>A0ACB8QV56</accession>
<reference evidence="1" key="1">
    <citation type="submission" date="2021-02" db="EMBL/GenBank/DDBJ databases">
        <authorList>
            <consortium name="DOE Joint Genome Institute"/>
            <person name="Ahrendt S."/>
            <person name="Looney B.P."/>
            <person name="Miyauchi S."/>
            <person name="Morin E."/>
            <person name="Drula E."/>
            <person name="Courty P.E."/>
            <person name="Chicoki N."/>
            <person name="Fauchery L."/>
            <person name="Kohler A."/>
            <person name="Kuo A."/>
            <person name="Labutti K."/>
            <person name="Pangilinan J."/>
            <person name="Lipzen A."/>
            <person name="Riley R."/>
            <person name="Andreopoulos W."/>
            <person name="He G."/>
            <person name="Johnson J."/>
            <person name="Barry K.W."/>
            <person name="Grigoriev I.V."/>
            <person name="Nagy L."/>
            <person name="Hibbett D."/>
            <person name="Henrissat B."/>
            <person name="Matheny P.B."/>
            <person name="Labbe J."/>
            <person name="Martin F."/>
        </authorList>
    </citation>
    <scope>NUCLEOTIDE SEQUENCE</scope>
    <source>
        <strain evidence="1">EC-137</strain>
    </source>
</reference>
<reference evidence="1" key="2">
    <citation type="journal article" date="2022" name="New Phytol.">
        <title>Evolutionary transition to the ectomycorrhizal habit in the genomes of a hyperdiverse lineage of mushroom-forming fungi.</title>
        <authorList>
            <person name="Looney B."/>
            <person name="Miyauchi S."/>
            <person name="Morin E."/>
            <person name="Drula E."/>
            <person name="Courty P.E."/>
            <person name="Kohler A."/>
            <person name="Kuo A."/>
            <person name="LaButti K."/>
            <person name="Pangilinan J."/>
            <person name="Lipzen A."/>
            <person name="Riley R."/>
            <person name="Andreopoulos W."/>
            <person name="He G."/>
            <person name="Johnson J."/>
            <person name="Nolan M."/>
            <person name="Tritt A."/>
            <person name="Barry K.W."/>
            <person name="Grigoriev I.V."/>
            <person name="Nagy L.G."/>
            <person name="Hibbett D."/>
            <person name="Henrissat B."/>
            <person name="Matheny P.B."/>
            <person name="Labbe J."/>
            <person name="Martin F.M."/>
        </authorList>
    </citation>
    <scope>NUCLEOTIDE SEQUENCE</scope>
    <source>
        <strain evidence="1">EC-137</strain>
    </source>
</reference>
<keyword evidence="2" id="KW-1185">Reference proteome</keyword>
<dbReference type="Proteomes" id="UP000814128">
    <property type="component" value="Unassembled WGS sequence"/>
</dbReference>
<organism evidence="1 2">
    <name type="scientific">Vararia minispora EC-137</name>
    <dbReference type="NCBI Taxonomy" id="1314806"/>
    <lineage>
        <taxon>Eukaryota</taxon>
        <taxon>Fungi</taxon>
        <taxon>Dikarya</taxon>
        <taxon>Basidiomycota</taxon>
        <taxon>Agaricomycotina</taxon>
        <taxon>Agaricomycetes</taxon>
        <taxon>Russulales</taxon>
        <taxon>Lachnocladiaceae</taxon>
        <taxon>Vararia</taxon>
    </lineage>
</organism>